<dbReference type="Pfam" id="PF02586">
    <property type="entry name" value="SRAP"/>
    <property type="match status" value="1"/>
</dbReference>
<evidence type="ECO:0000256" key="2">
    <source>
        <dbReference type="ARBA" id="ARBA00022670"/>
    </source>
</evidence>
<dbReference type="InterPro" id="IPR036590">
    <property type="entry name" value="SRAP-like"/>
</dbReference>
<evidence type="ECO:0000256" key="6">
    <source>
        <dbReference type="ARBA" id="ARBA00023125"/>
    </source>
</evidence>
<accession>A0ABN0XUD0</accession>
<name>A0ABN0XUD0_9BACL</name>
<dbReference type="Proteomes" id="UP001500340">
    <property type="component" value="Unassembled WGS sequence"/>
</dbReference>
<keyword evidence="7" id="KW-0456">Lyase</keyword>
<evidence type="ECO:0000256" key="3">
    <source>
        <dbReference type="ARBA" id="ARBA00022763"/>
    </source>
</evidence>
<keyword evidence="4 8" id="KW-0378">Hydrolase</keyword>
<dbReference type="EMBL" id="BAAACX010000001">
    <property type="protein sequence ID" value="GAA0373071.1"/>
    <property type="molecule type" value="Genomic_DNA"/>
</dbReference>
<dbReference type="RefSeq" id="WP_343855700.1">
    <property type="nucleotide sequence ID" value="NZ_BAAACX010000001.1"/>
</dbReference>
<reference evidence="9 10" key="1">
    <citation type="journal article" date="2019" name="Int. J. Syst. Evol. Microbiol.">
        <title>The Global Catalogue of Microorganisms (GCM) 10K type strain sequencing project: providing services to taxonomists for standard genome sequencing and annotation.</title>
        <authorList>
            <consortium name="The Broad Institute Genomics Platform"/>
            <consortium name="The Broad Institute Genome Sequencing Center for Infectious Disease"/>
            <person name="Wu L."/>
            <person name="Ma J."/>
        </authorList>
    </citation>
    <scope>NUCLEOTIDE SEQUENCE [LARGE SCALE GENOMIC DNA]</scope>
    <source>
        <strain evidence="9 10">JCM 12774</strain>
    </source>
</reference>
<evidence type="ECO:0000313" key="10">
    <source>
        <dbReference type="Proteomes" id="UP001500340"/>
    </source>
</evidence>
<dbReference type="InterPro" id="IPR003738">
    <property type="entry name" value="SRAP"/>
</dbReference>
<comment type="caution">
    <text evidence="9">The sequence shown here is derived from an EMBL/GenBank/DDBJ whole genome shotgun (WGS) entry which is preliminary data.</text>
</comment>
<keyword evidence="3" id="KW-0227">DNA damage</keyword>
<dbReference type="PANTHER" id="PTHR13604">
    <property type="entry name" value="DC12-RELATED"/>
    <property type="match status" value="1"/>
</dbReference>
<evidence type="ECO:0000256" key="1">
    <source>
        <dbReference type="ARBA" id="ARBA00008136"/>
    </source>
</evidence>
<comment type="similarity">
    <text evidence="1 8">Belongs to the SOS response-associated peptidase family.</text>
</comment>
<proteinExistence type="inferred from homology"/>
<dbReference type="SUPFAM" id="SSF143081">
    <property type="entry name" value="BB1717-like"/>
    <property type="match status" value="1"/>
</dbReference>
<keyword evidence="2 8" id="KW-0645">Protease</keyword>
<evidence type="ECO:0000313" key="9">
    <source>
        <dbReference type="EMBL" id="GAA0373071.1"/>
    </source>
</evidence>
<sequence>MCGRFTITAPIEDITVWYAIDKNPNINYKPIYNAAPMQRIPAIVRGNDGNRLGELRWGLVPSWAKDDKIGSKMINARAETITEKPSFNRLLASKRCIIPADGFYEWQQRNGSKQPYRILMKDESLFSFAGLYDTWRDQSGNKISTCTIITTEPNSLMANIHNRMPVILPRECESEWLDRGNTDVSSLLELLRPYDADKMRAYPVSPAVGNVRNNSPELLKEIFS</sequence>
<keyword evidence="6" id="KW-0238">DNA-binding</keyword>
<protein>
    <recommendedName>
        <fullName evidence="8">Abasic site processing protein</fullName>
        <ecNumber evidence="8">3.4.-.-</ecNumber>
    </recommendedName>
</protein>
<dbReference type="PANTHER" id="PTHR13604:SF0">
    <property type="entry name" value="ABASIC SITE PROCESSING PROTEIN HMCES"/>
    <property type="match status" value="1"/>
</dbReference>
<evidence type="ECO:0000256" key="7">
    <source>
        <dbReference type="ARBA" id="ARBA00023239"/>
    </source>
</evidence>
<keyword evidence="10" id="KW-1185">Reference proteome</keyword>
<organism evidence="9 10">
    <name type="scientific">Paenibacillus motobuensis</name>
    <dbReference type="NCBI Taxonomy" id="295324"/>
    <lineage>
        <taxon>Bacteria</taxon>
        <taxon>Bacillati</taxon>
        <taxon>Bacillota</taxon>
        <taxon>Bacilli</taxon>
        <taxon>Bacillales</taxon>
        <taxon>Paenibacillaceae</taxon>
        <taxon>Paenibacillus</taxon>
    </lineage>
</organism>
<evidence type="ECO:0000256" key="8">
    <source>
        <dbReference type="RuleBase" id="RU364100"/>
    </source>
</evidence>
<evidence type="ECO:0000256" key="5">
    <source>
        <dbReference type="ARBA" id="ARBA00023124"/>
    </source>
</evidence>
<evidence type="ECO:0000256" key="4">
    <source>
        <dbReference type="ARBA" id="ARBA00022801"/>
    </source>
</evidence>
<dbReference type="Gene3D" id="3.90.1680.10">
    <property type="entry name" value="SOS response associated peptidase-like"/>
    <property type="match status" value="1"/>
</dbReference>
<dbReference type="EC" id="3.4.-.-" evidence="8"/>
<gene>
    <name evidence="9" type="ORF">GCM10008933_00020</name>
</gene>
<keyword evidence="5" id="KW-0190">Covalent protein-DNA linkage</keyword>